<keyword evidence="5 10" id="KW-0133">Cell shape</keyword>
<dbReference type="InterPro" id="IPR006009">
    <property type="entry name" value="GlcNAc_MurG"/>
</dbReference>
<keyword evidence="8 10" id="KW-0131">Cell cycle</keyword>
<feature type="binding site" evidence="10">
    <location>
        <position position="256"/>
    </location>
    <ligand>
        <name>UDP-N-acetyl-alpha-D-glucosamine</name>
        <dbReference type="ChEBI" id="CHEBI:57705"/>
    </ligand>
</feature>
<dbReference type="InterPro" id="IPR007235">
    <property type="entry name" value="Glyco_trans_28_C"/>
</dbReference>
<dbReference type="GO" id="GO:0005886">
    <property type="term" value="C:plasma membrane"/>
    <property type="evidence" value="ECO:0007669"/>
    <property type="project" value="UniProtKB-SubCell"/>
</dbReference>
<dbReference type="Pfam" id="PF04101">
    <property type="entry name" value="Glyco_tran_28_C"/>
    <property type="match status" value="1"/>
</dbReference>
<dbReference type="NCBIfam" id="TIGR01133">
    <property type="entry name" value="murG"/>
    <property type="match status" value="1"/>
</dbReference>
<comment type="caution">
    <text evidence="10">Lacks conserved residue(s) required for the propagation of feature annotation.</text>
</comment>
<dbReference type="SUPFAM" id="SSF53756">
    <property type="entry name" value="UDP-Glycosyltransferase/glycogen phosphorylase"/>
    <property type="match status" value="1"/>
</dbReference>
<comment type="similarity">
    <text evidence="10">Belongs to the glycosyltransferase 28 family. MurG subfamily.</text>
</comment>
<comment type="catalytic activity">
    <reaction evidence="10">
        <text>di-trans,octa-cis-undecaprenyl diphospho-N-acetyl-alpha-D-muramoyl-L-alanyl-D-glutamyl-meso-2,6-diaminopimeloyl-D-alanyl-D-alanine + UDP-N-acetyl-alpha-D-glucosamine = di-trans,octa-cis-undecaprenyl diphospho-[N-acetyl-alpha-D-glucosaminyl-(1-&gt;4)]-N-acetyl-alpha-D-muramoyl-L-alanyl-D-glutamyl-meso-2,6-diaminopimeloyl-D-alanyl-D-alanine + UDP + H(+)</text>
        <dbReference type="Rhea" id="RHEA:31227"/>
        <dbReference type="ChEBI" id="CHEBI:15378"/>
        <dbReference type="ChEBI" id="CHEBI:57705"/>
        <dbReference type="ChEBI" id="CHEBI:58223"/>
        <dbReference type="ChEBI" id="CHEBI:61387"/>
        <dbReference type="ChEBI" id="CHEBI:61388"/>
        <dbReference type="EC" id="2.4.1.227"/>
    </reaction>
</comment>
<reference evidence="13" key="1">
    <citation type="journal article" date="2023" name="ISME J.">
        <title>Emergence of putative energy parasites within Clostridia revealed by genome analysis of a novel endosymbiotic clade.</title>
        <authorList>
            <person name="Takahashi K."/>
            <person name="Kuwahara H."/>
            <person name="Horikawa Y."/>
            <person name="Izawa K."/>
            <person name="Kato D."/>
            <person name="Inagaki T."/>
            <person name="Yuki M."/>
            <person name="Ohkuma M."/>
            <person name="Hongoh Y."/>
        </authorList>
    </citation>
    <scope>NUCLEOTIDE SEQUENCE</scope>
    <source>
        <strain evidence="13">RsTa-C01</strain>
    </source>
</reference>
<comment type="function">
    <text evidence="10">Cell wall formation. Catalyzes the transfer of a GlcNAc subunit on undecaprenyl-pyrophosphoryl-MurNAc-pentapeptide (lipid intermediate I) to form undecaprenyl-pyrophosphoryl-MurNAc-(pentapeptide)GlcNAc (lipid intermediate II).</text>
</comment>
<dbReference type="AlphaFoldDB" id="A0AA48I283"/>
<dbReference type="KEGG" id="ptrh:RsTaC01_0159"/>
<dbReference type="GO" id="GO:0005975">
    <property type="term" value="P:carbohydrate metabolic process"/>
    <property type="evidence" value="ECO:0007669"/>
    <property type="project" value="InterPro"/>
</dbReference>
<evidence type="ECO:0000256" key="6">
    <source>
        <dbReference type="ARBA" id="ARBA00022984"/>
    </source>
</evidence>
<comment type="pathway">
    <text evidence="10">Cell wall biogenesis; peptidoglycan biosynthesis.</text>
</comment>
<dbReference type="GO" id="GO:0051301">
    <property type="term" value="P:cell division"/>
    <property type="evidence" value="ECO:0007669"/>
    <property type="project" value="UniProtKB-KW"/>
</dbReference>
<evidence type="ECO:0000256" key="5">
    <source>
        <dbReference type="ARBA" id="ARBA00022960"/>
    </source>
</evidence>
<keyword evidence="7 10" id="KW-0472">Membrane</keyword>
<name>A0AA48I283_9FIRM</name>
<feature type="binding site" evidence="10">
    <location>
        <position position="170"/>
    </location>
    <ligand>
        <name>UDP-N-acetyl-alpha-D-glucosamine</name>
        <dbReference type="ChEBI" id="CHEBI:57705"/>
    </ligand>
</feature>
<keyword evidence="6 10" id="KW-0573">Peptidoglycan synthesis</keyword>
<proteinExistence type="inferred from homology"/>
<sequence>MKIIFVGGGTAGHINPALAIACYLRERKPNIDILYIGAKNSMEEVLVPKENFDIKTINISGFYRKLDFNFIKKNLITLKNIIIASKESQKIIEDFKPDICIGTGGYVCGPFLREAYKKKIKFILHEQNSYPGITTKLLSKKADIVMLSTHMAKNYLNKNVKSIVVGNPVRSNIGKIDSLTAKKELNFNNDKPVILSFGGSLGSSAINNVMAEFILNNNKTKNYNLIHGYGKYGKWLESFVIKKELNKSNLILKEYINNISLYLSAADLVICRAGAITLSELKICKKPSILIPSPNVAENHQYYNALEMNNSKISEMILEKDLAYEVLMKKVEYLLKNINKIRKNFEKLKISTSEEVNYKIYNIISDLLKH</sequence>
<accession>A0AA48I283</accession>
<evidence type="ECO:0000256" key="3">
    <source>
        <dbReference type="ARBA" id="ARBA00022676"/>
    </source>
</evidence>
<dbReference type="PROSITE" id="PS51257">
    <property type="entry name" value="PROKAR_LIPOPROTEIN"/>
    <property type="match status" value="1"/>
</dbReference>
<feature type="binding site" evidence="10">
    <location>
        <begin position="10"/>
        <end position="12"/>
    </location>
    <ligand>
        <name>UDP-N-acetyl-alpha-D-glucosamine</name>
        <dbReference type="ChEBI" id="CHEBI:57705"/>
    </ligand>
</feature>
<dbReference type="GO" id="GO:0008360">
    <property type="term" value="P:regulation of cell shape"/>
    <property type="evidence" value="ECO:0007669"/>
    <property type="project" value="UniProtKB-KW"/>
</dbReference>
<feature type="binding site" evidence="10">
    <location>
        <position position="301"/>
    </location>
    <ligand>
        <name>UDP-N-acetyl-alpha-D-glucosamine</name>
        <dbReference type="ChEBI" id="CHEBI:57705"/>
    </ligand>
</feature>
<evidence type="ECO:0000256" key="10">
    <source>
        <dbReference type="HAMAP-Rule" id="MF_00033"/>
    </source>
</evidence>
<evidence type="ECO:0000259" key="12">
    <source>
        <dbReference type="Pfam" id="PF04101"/>
    </source>
</evidence>
<evidence type="ECO:0000256" key="2">
    <source>
        <dbReference type="ARBA" id="ARBA00022618"/>
    </source>
</evidence>
<keyword evidence="9 10" id="KW-0961">Cell wall biogenesis/degradation</keyword>
<evidence type="ECO:0000259" key="11">
    <source>
        <dbReference type="Pfam" id="PF03033"/>
    </source>
</evidence>
<evidence type="ECO:0000256" key="4">
    <source>
        <dbReference type="ARBA" id="ARBA00022679"/>
    </source>
</evidence>
<dbReference type="GO" id="GO:0071555">
    <property type="term" value="P:cell wall organization"/>
    <property type="evidence" value="ECO:0007669"/>
    <property type="project" value="UniProtKB-KW"/>
</dbReference>
<dbReference type="CDD" id="cd03785">
    <property type="entry name" value="GT28_MurG"/>
    <property type="match status" value="1"/>
</dbReference>
<dbReference type="HAMAP" id="MF_00033">
    <property type="entry name" value="MurG"/>
    <property type="match status" value="1"/>
</dbReference>
<evidence type="ECO:0000313" key="13">
    <source>
        <dbReference type="EMBL" id="BED92432.1"/>
    </source>
</evidence>
<evidence type="ECO:0000256" key="1">
    <source>
        <dbReference type="ARBA" id="ARBA00022475"/>
    </source>
</evidence>
<dbReference type="Pfam" id="PF03033">
    <property type="entry name" value="Glyco_transf_28"/>
    <property type="match status" value="1"/>
</dbReference>
<keyword evidence="2 10" id="KW-0132">Cell division</keyword>
<organism evidence="13">
    <name type="scientific">Candidatus Paraimprobicoccus trichonymphae</name>
    <dbReference type="NCBI Taxonomy" id="3033793"/>
    <lineage>
        <taxon>Bacteria</taxon>
        <taxon>Bacillati</taxon>
        <taxon>Bacillota</taxon>
        <taxon>Clostridia</taxon>
        <taxon>Candidatus Paraimprobicoccus</taxon>
    </lineage>
</organism>
<comment type="subcellular location">
    <subcellularLocation>
        <location evidence="10">Cell membrane</location>
        <topology evidence="10">Peripheral membrane protein</topology>
        <orientation evidence="10">Cytoplasmic side</orientation>
    </subcellularLocation>
</comment>
<feature type="domain" description="Glycosyltransferase family 28 N-terminal" evidence="11">
    <location>
        <begin position="3"/>
        <end position="145"/>
    </location>
</feature>
<dbReference type="InterPro" id="IPR004276">
    <property type="entry name" value="GlycoTrans_28_N"/>
</dbReference>
<feature type="binding site" evidence="10">
    <location>
        <position position="128"/>
    </location>
    <ligand>
        <name>UDP-N-acetyl-alpha-D-glucosamine</name>
        <dbReference type="ChEBI" id="CHEBI:57705"/>
    </ligand>
</feature>
<dbReference type="EMBL" id="AP027925">
    <property type="protein sequence ID" value="BED92432.1"/>
    <property type="molecule type" value="Genomic_DNA"/>
</dbReference>
<evidence type="ECO:0000256" key="9">
    <source>
        <dbReference type="ARBA" id="ARBA00023316"/>
    </source>
</evidence>
<gene>
    <name evidence="10" type="primary">murG</name>
    <name evidence="13" type="ORF">RsTaC01_0159</name>
</gene>
<keyword evidence="3 10" id="KW-0328">Glycosyltransferase</keyword>
<protein>
    <recommendedName>
        <fullName evidence="10">UDP-N-acetylglucosamine--N-acetylmuramyl-(pentapeptide) pyrophosphoryl-undecaprenol N-acetylglucosamine transferase</fullName>
        <ecNumber evidence="10">2.4.1.227</ecNumber>
    </recommendedName>
    <alternativeName>
        <fullName evidence="10">Undecaprenyl-PP-MurNAc-pentapeptide-UDPGlcNAc GlcNAc transferase</fullName>
    </alternativeName>
</protein>
<dbReference type="Proteomes" id="UP001335720">
    <property type="component" value="Chromosome"/>
</dbReference>
<dbReference type="GO" id="GO:0009252">
    <property type="term" value="P:peptidoglycan biosynthetic process"/>
    <property type="evidence" value="ECO:0007669"/>
    <property type="project" value="UniProtKB-UniRule"/>
</dbReference>
<feature type="domain" description="Glycosyl transferase family 28 C-terminal" evidence="12">
    <location>
        <begin position="194"/>
        <end position="348"/>
    </location>
</feature>
<dbReference type="PANTHER" id="PTHR21015">
    <property type="entry name" value="UDP-N-ACETYLGLUCOSAMINE--N-ACETYLMURAMYL-(PENTAPEPTIDE) PYROPHOSPHORYL-UNDECAPRENOL N-ACETYLGLUCOSAMINE TRANSFERASE 1"/>
    <property type="match status" value="1"/>
</dbReference>
<feature type="binding site" evidence="10">
    <location>
        <position position="200"/>
    </location>
    <ligand>
        <name>UDP-N-acetyl-alpha-D-glucosamine</name>
        <dbReference type="ChEBI" id="CHEBI:57705"/>
    </ligand>
</feature>
<evidence type="ECO:0000256" key="7">
    <source>
        <dbReference type="ARBA" id="ARBA00023136"/>
    </source>
</evidence>
<dbReference type="Gene3D" id="3.40.50.2000">
    <property type="entry name" value="Glycogen Phosphorylase B"/>
    <property type="match status" value="2"/>
</dbReference>
<evidence type="ECO:0000256" key="8">
    <source>
        <dbReference type="ARBA" id="ARBA00023306"/>
    </source>
</evidence>
<dbReference type="PANTHER" id="PTHR21015:SF22">
    <property type="entry name" value="GLYCOSYLTRANSFERASE"/>
    <property type="match status" value="1"/>
</dbReference>
<keyword evidence="1 10" id="KW-1003">Cell membrane</keyword>
<keyword evidence="4 10" id="KW-0808">Transferase</keyword>
<dbReference type="EC" id="2.4.1.227" evidence="10"/>
<dbReference type="GO" id="GO:0050511">
    <property type="term" value="F:undecaprenyldiphospho-muramoylpentapeptide beta-N-acetylglucosaminyltransferase activity"/>
    <property type="evidence" value="ECO:0007669"/>
    <property type="project" value="UniProtKB-UniRule"/>
</dbReference>